<dbReference type="EMBL" id="JANJHC010000091">
    <property type="protein sequence ID" value="MDA5624390.1"/>
    <property type="molecule type" value="Genomic_DNA"/>
</dbReference>
<evidence type="ECO:0000256" key="1">
    <source>
        <dbReference type="SAM" id="Phobius"/>
    </source>
</evidence>
<feature type="non-terminal residue" evidence="2">
    <location>
        <position position="137"/>
    </location>
</feature>
<feature type="non-terminal residue" evidence="2">
    <location>
        <position position="1"/>
    </location>
</feature>
<keyword evidence="1" id="KW-0812">Transmembrane</keyword>
<protein>
    <submittedName>
        <fullName evidence="2">Tail assembly protein</fullName>
    </submittedName>
</protein>
<evidence type="ECO:0000313" key="3">
    <source>
        <dbReference type="Proteomes" id="UP001145481"/>
    </source>
</evidence>
<keyword evidence="1" id="KW-0472">Membrane</keyword>
<dbReference type="RefSeq" id="WP_271345618.1">
    <property type="nucleotide sequence ID" value="NZ_JANJHC010000091.1"/>
</dbReference>
<accession>A0A9X3USN2</accession>
<comment type="caution">
    <text evidence="2">The sequence shown here is derived from an EMBL/GenBank/DDBJ whole genome shotgun (WGS) entry which is preliminary data.</text>
</comment>
<feature type="transmembrane region" description="Helical" evidence="1">
    <location>
        <begin position="99"/>
        <end position="118"/>
    </location>
</feature>
<evidence type="ECO:0000313" key="2">
    <source>
        <dbReference type="EMBL" id="MDA5624390.1"/>
    </source>
</evidence>
<gene>
    <name evidence="2" type="ORF">NM948_12750</name>
</gene>
<proteinExistence type="predicted"/>
<keyword evidence="1" id="KW-1133">Transmembrane helix</keyword>
<dbReference type="Proteomes" id="UP001145481">
    <property type="component" value="Unassembled WGS sequence"/>
</dbReference>
<dbReference type="AlphaFoldDB" id="A0A9X3USN2"/>
<name>A0A9X3USN2_PASMD</name>
<organism evidence="2 3">
    <name type="scientific">Pasteurella multocida</name>
    <dbReference type="NCBI Taxonomy" id="747"/>
    <lineage>
        <taxon>Bacteria</taxon>
        <taxon>Pseudomonadati</taxon>
        <taxon>Pseudomonadota</taxon>
        <taxon>Gammaproteobacteria</taxon>
        <taxon>Pasteurellales</taxon>
        <taxon>Pasteurellaceae</taxon>
        <taxon>Pasteurella</taxon>
    </lineage>
</organism>
<sequence length="137" mass="14784">DAENTAEIIRALTSQIPKLREFIQKGYFTVRIAKEYIDNRYLEKGLFYKLKEGMTVHFTPVLKGSKRGGVFQTILGAALVGAAFLLGPVGFGLLSANSAWVVGGLGASLMLGGVAQLLTPQPKMPAINEKEKKQSTS</sequence>
<reference evidence="2" key="1">
    <citation type="submission" date="2022-07" db="EMBL/GenBank/DDBJ databases">
        <title>Genome-based characterization of novel serogroup A variants of Pasteurella multocida.</title>
        <authorList>
            <person name="Prajapati A."/>
            <person name="Yogisharadhya R."/>
            <person name="Mohanty N."/>
            <person name="Chanda M."/>
            <person name="Mendem S.K."/>
            <person name="Siddaramappa S."/>
            <person name="Shivachandra S.B."/>
        </authorList>
    </citation>
    <scope>NUCLEOTIDE SEQUENCE</scope>
    <source>
        <strain evidence="2">NIVEDIPm19</strain>
    </source>
</reference>
<feature type="transmembrane region" description="Helical" evidence="1">
    <location>
        <begin position="73"/>
        <end position="93"/>
    </location>
</feature>